<reference evidence="15 16" key="1">
    <citation type="journal article" date="2017" name="Curr. Biol.">
        <title>The Evolution of Venom by Co-option of Single-Copy Genes.</title>
        <authorList>
            <person name="Martinson E.O."/>
            <person name="Mrinalini"/>
            <person name="Kelkar Y.D."/>
            <person name="Chang C.H."/>
            <person name="Werren J.H."/>
        </authorList>
    </citation>
    <scope>NUCLEOTIDE SEQUENCE [LARGE SCALE GENOMIC DNA]</scope>
    <source>
        <strain evidence="15 16">Alberta</strain>
        <tissue evidence="15">Whole body</tissue>
    </source>
</reference>
<feature type="region of interest" description="Disordered" evidence="12">
    <location>
        <begin position="136"/>
        <end position="157"/>
    </location>
</feature>
<keyword evidence="5" id="KW-0863">Zinc-finger</keyword>
<evidence type="ECO:0000256" key="2">
    <source>
        <dbReference type="ARBA" id="ARBA00006283"/>
    </source>
</evidence>
<keyword evidence="9" id="KW-0804">Transcription</keyword>
<evidence type="ECO:0000256" key="7">
    <source>
        <dbReference type="ARBA" id="ARBA00023015"/>
    </source>
</evidence>
<gene>
    <name evidence="15" type="ORF">TSAR_001606</name>
</gene>
<name>A0A232EGJ7_9HYME</name>
<evidence type="ECO:0000256" key="8">
    <source>
        <dbReference type="ARBA" id="ARBA00023125"/>
    </source>
</evidence>
<evidence type="ECO:0000256" key="10">
    <source>
        <dbReference type="ARBA" id="ARBA00023242"/>
    </source>
</evidence>
<dbReference type="FunFam" id="3.40.1800.30:FF:000001">
    <property type="entry name" value="Histone deacetylase complex subunit"/>
    <property type="match status" value="1"/>
</dbReference>
<comment type="similarity">
    <text evidence="2">Belongs to the SAP30 family.</text>
</comment>
<dbReference type="PANTHER" id="PTHR13286">
    <property type="entry name" value="SAP30"/>
    <property type="match status" value="1"/>
</dbReference>
<evidence type="ECO:0000256" key="4">
    <source>
        <dbReference type="ARBA" id="ARBA00022723"/>
    </source>
</evidence>
<dbReference type="OrthoDB" id="510958at2759"/>
<keyword evidence="8" id="KW-0238">DNA-binding</keyword>
<evidence type="ECO:0000256" key="3">
    <source>
        <dbReference type="ARBA" id="ARBA00022491"/>
    </source>
</evidence>
<keyword evidence="7" id="KW-0805">Transcription regulation</keyword>
<dbReference type="PANTHER" id="PTHR13286:SF6">
    <property type="entry name" value="HISTONE DEACETYLASE COMPLEX SUBUNIT SAP30L-RELATED"/>
    <property type="match status" value="1"/>
</dbReference>
<evidence type="ECO:0000256" key="9">
    <source>
        <dbReference type="ARBA" id="ARBA00023163"/>
    </source>
</evidence>
<evidence type="ECO:0000256" key="11">
    <source>
        <dbReference type="ARBA" id="ARBA00073392"/>
    </source>
</evidence>
<dbReference type="Gene3D" id="6.10.160.20">
    <property type="match status" value="1"/>
</dbReference>
<dbReference type="GO" id="GO:0003677">
    <property type="term" value="F:DNA binding"/>
    <property type="evidence" value="ECO:0007669"/>
    <property type="project" value="UniProtKB-KW"/>
</dbReference>
<protein>
    <recommendedName>
        <fullName evidence="11">Histone deacetylase complex subunit SAP30 homolog</fullName>
    </recommendedName>
</protein>
<organism evidence="15 16">
    <name type="scientific">Trichomalopsis sarcophagae</name>
    <dbReference type="NCBI Taxonomy" id="543379"/>
    <lineage>
        <taxon>Eukaryota</taxon>
        <taxon>Metazoa</taxon>
        <taxon>Ecdysozoa</taxon>
        <taxon>Arthropoda</taxon>
        <taxon>Hexapoda</taxon>
        <taxon>Insecta</taxon>
        <taxon>Pterygota</taxon>
        <taxon>Neoptera</taxon>
        <taxon>Endopterygota</taxon>
        <taxon>Hymenoptera</taxon>
        <taxon>Apocrita</taxon>
        <taxon>Proctotrupomorpha</taxon>
        <taxon>Chalcidoidea</taxon>
        <taxon>Pteromalidae</taxon>
        <taxon>Pteromalinae</taxon>
        <taxon>Trichomalopsis</taxon>
    </lineage>
</organism>
<dbReference type="InterPro" id="IPR025718">
    <property type="entry name" value="SAP30_Sin3-bd"/>
</dbReference>
<evidence type="ECO:0000256" key="1">
    <source>
        <dbReference type="ARBA" id="ARBA00004123"/>
    </source>
</evidence>
<dbReference type="GO" id="GO:0008270">
    <property type="term" value="F:zinc ion binding"/>
    <property type="evidence" value="ECO:0007669"/>
    <property type="project" value="UniProtKB-KW"/>
</dbReference>
<evidence type="ECO:0000256" key="5">
    <source>
        <dbReference type="ARBA" id="ARBA00022771"/>
    </source>
</evidence>
<dbReference type="Proteomes" id="UP000215335">
    <property type="component" value="Unassembled WGS sequence"/>
</dbReference>
<feature type="domain" description="Histone deacetylase complex subunit SAP30 zinc-finger" evidence="13">
    <location>
        <begin position="75"/>
        <end position="148"/>
    </location>
</feature>
<feature type="domain" description="Histone deacetylase complex subunit SAP30 Sin3 binding" evidence="14">
    <location>
        <begin position="166"/>
        <end position="218"/>
    </location>
</feature>
<evidence type="ECO:0000259" key="14">
    <source>
        <dbReference type="Pfam" id="PF13867"/>
    </source>
</evidence>
<proteinExistence type="inferred from homology"/>
<comment type="subcellular location">
    <subcellularLocation>
        <location evidence="1">Nucleus</location>
    </subcellularLocation>
</comment>
<keyword evidence="4" id="KW-0479">Metal-binding</keyword>
<keyword evidence="10" id="KW-0539">Nucleus</keyword>
<dbReference type="InterPro" id="IPR024145">
    <property type="entry name" value="His_deAcase_SAP30/SAP30L"/>
</dbReference>
<dbReference type="GO" id="GO:0003712">
    <property type="term" value="F:transcription coregulator activity"/>
    <property type="evidence" value="ECO:0007669"/>
    <property type="project" value="TreeGrafter"/>
</dbReference>
<keyword evidence="16" id="KW-1185">Reference proteome</keyword>
<dbReference type="Gene3D" id="3.40.1800.30">
    <property type="match status" value="1"/>
</dbReference>
<keyword evidence="3" id="KW-0678">Repressor</keyword>
<dbReference type="GO" id="GO:0006355">
    <property type="term" value="P:regulation of DNA-templated transcription"/>
    <property type="evidence" value="ECO:0007669"/>
    <property type="project" value="TreeGrafter"/>
</dbReference>
<dbReference type="Pfam" id="PF13867">
    <property type="entry name" value="SAP30_Sin3_bdg"/>
    <property type="match status" value="1"/>
</dbReference>
<dbReference type="Pfam" id="PF13866">
    <property type="entry name" value="zf-SAP30"/>
    <property type="match status" value="1"/>
</dbReference>
<dbReference type="InterPro" id="IPR025717">
    <property type="entry name" value="SAP30_zn-finger"/>
</dbReference>
<dbReference type="EMBL" id="NNAY01004752">
    <property type="protein sequence ID" value="OXU17467.1"/>
    <property type="molecule type" value="Genomic_DNA"/>
</dbReference>
<evidence type="ECO:0000259" key="13">
    <source>
        <dbReference type="Pfam" id="PF13866"/>
    </source>
</evidence>
<dbReference type="InterPro" id="IPR038291">
    <property type="entry name" value="SAP30_C_sf"/>
</dbReference>
<evidence type="ECO:0000313" key="15">
    <source>
        <dbReference type="EMBL" id="OXU17467.1"/>
    </source>
</evidence>
<evidence type="ECO:0000313" key="16">
    <source>
        <dbReference type="Proteomes" id="UP000215335"/>
    </source>
</evidence>
<dbReference type="STRING" id="543379.A0A232EGJ7"/>
<evidence type="ECO:0000256" key="6">
    <source>
        <dbReference type="ARBA" id="ARBA00022833"/>
    </source>
</evidence>
<feature type="compositionally biased region" description="Acidic residues" evidence="12">
    <location>
        <begin position="148"/>
        <end position="157"/>
    </location>
</feature>
<comment type="caution">
    <text evidence="15">The sequence shown here is derived from an EMBL/GenBank/DDBJ whole genome shotgun (WGS) entry which is preliminary data.</text>
</comment>
<sequence>MTSAQTQQSVKDGRNKFLLGKSCPGTPHLTALECERYKTVTTTATTTTAVGAVSTTPGRIMNGFSTGEEDSRGASDQICCLVDEGTRCTRPAGNASYSKRIQKTVTQRRLKLNLDNLARHIYICDYHKQVIQCARTKQQQQRRRKDSEEDSGETDNDLPEVDLFQLQVGTLRRYKRHYKLTTRPGLNKAQLADFLSKHFKTIPVAEKETLSVFFYTVKTNANKLDYKNGLSNDTT</sequence>
<dbReference type="GO" id="GO:0000118">
    <property type="term" value="C:histone deacetylase complex"/>
    <property type="evidence" value="ECO:0007669"/>
    <property type="project" value="TreeGrafter"/>
</dbReference>
<keyword evidence="6" id="KW-0862">Zinc</keyword>
<dbReference type="AlphaFoldDB" id="A0A232EGJ7"/>
<accession>A0A232EGJ7</accession>
<evidence type="ECO:0000256" key="12">
    <source>
        <dbReference type="SAM" id="MobiDB-lite"/>
    </source>
</evidence>